<evidence type="ECO:0000259" key="1">
    <source>
        <dbReference type="Pfam" id="PF03432"/>
    </source>
</evidence>
<feature type="domain" description="MobA/VirD2-like nuclease" evidence="1">
    <location>
        <begin position="87"/>
        <end position="181"/>
    </location>
</feature>
<evidence type="ECO:0000313" key="2">
    <source>
        <dbReference type="EMBL" id="REE98990.1"/>
    </source>
</evidence>
<gene>
    <name evidence="2" type="ORF">DFJ69_4489</name>
</gene>
<proteinExistence type="predicted"/>
<dbReference type="EMBL" id="QTTT01000001">
    <property type="protein sequence ID" value="REE98990.1"/>
    <property type="molecule type" value="Genomic_DNA"/>
</dbReference>
<dbReference type="Pfam" id="PF03432">
    <property type="entry name" value="Relaxase"/>
    <property type="match status" value="1"/>
</dbReference>
<sequence length="433" mass="47880">MIANVDIKKRGGKRFLGTKPVGLMVYLFGPGRFNEHTDQRVIAASQTLGIPDGTRLDHLTQDAEIKALGRSLDTHRQALGITLARGHIWHCTLSLPPQDSTPERRLNDAEWAEVVRAAMAKMGFDDGDQAPCRWLAVHHGRSVRGNEHVHLVVNIVREDGTTASLSQEKRKLSELCAEVENTERYGLGKVEGRRGKDRRSVGNPDVSRAQIERVSREGKVETDQARLARTVRAALAVARNEAEFVRALRDLGILVRPRYAPGGRDEVVGYSVAVKPQGGRPAIWFGGGRLHRVLTLAQLRQTHWPHDQLDQEGKDPAYLAQARLWRRGRGTGSGKVLPDGAYNTGMWRQTAAVLSEVRAQLIDVPVDQPELGALAARQATGVLSMWSVQIEGAWPQTLARAADVFARSDELAYPRQHQIAGRRGLRKDGLRST</sequence>
<dbReference type="InterPro" id="IPR005094">
    <property type="entry name" value="Endonuclease_MobA/VirD2"/>
</dbReference>
<dbReference type="RefSeq" id="WP_116024368.1">
    <property type="nucleotide sequence ID" value="NZ_QTTT01000001.1"/>
</dbReference>
<dbReference type="OrthoDB" id="4382201at2"/>
<name>A0A3D9SWV3_9ACTN</name>
<keyword evidence="3" id="KW-1185">Reference proteome</keyword>
<comment type="caution">
    <text evidence="2">The sequence shown here is derived from an EMBL/GenBank/DDBJ whole genome shotgun (WGS) entry which is preliminary data.</text>
</comment>
<dbReference type="Proteomes" id="UP000256661">
    <property type="component" value="Unassembled WGS sequence"/>
</dbReference>
<protein>
    <submittedName>
        <fullName evidence="2">Relaxase/mobilization nuclease-like protein</fullName>
    </submittedName>
</protein>
<organism evidence="2 3">
    <name type="scientific">Thermomonospora umbrina</name>
    <dbReference type="NCBI Taxonomy" id="111806"/>
    <lineage>
        <taxon>Bacteria</taxon>
        <taxon>Bacillati</taxon>
        <taxon>Actinomycetota</taxon>
        <taxon>Actinomycetes</taxon>
        <taxon>Streptosporangiales</taxon>
        <taxon>Thermomonosporaceae</taxon>
        <taxon>Thermomonospora</taxon>
    </lineage>
</organism>
<dbReference type="AlphaFoldDB" id="A0A3D9SWV3"/>
<accession>A0A3D9SWV3</accession>
<reference evidence="2 3" key="1">
    <citation type="submission" date="2018-08" db="EMBL/GenBank/DDBJ databases">
        <title>Sequencing the genomes of 1000 actinobacteria strains.</title>
        <authorList>
            <person name="Klenk H.-P."/>
        </authorList>
    </citation>
    <scope>NUCLEOTIDE SEQUENCE [LARGE SCALE GENOMIC DNA]</scope>
    <source>
        <strain evidence="2 3">DSM 43927</strain>
    </source>
</reference>
<evidence type="ECO:0000313" key="3">
    <source>
        <dbReference type="Proteomes" id="UP000256661"/>
    </source>
</evidence>